<comment type="caution">
    <text evidence="4">The sequence shown here is derived from an EMBL/GenBank/DDBJ whole genome shotgun (WGS) entry which is preliminary data.</text>
</comment>
<feature type="compositionally biased region" description="Low complexity" evidence="2">
    <location>
        <begin position="33"/>
        <end position="52"/>
    </location>
</feature>
<dbReference type="SUPFAM" id="SSF56219">
    <property type="entry name" value="DNase I-like"/>
    <property type="match status" value="1"/>
</dbReference>
<sequence>MQNPWRLPCRTSGMNPASLTTGTKPPKLPLPPKTLSSPKSGNPAPSTTETLLSQSTLTRPLEFLSKAATSTTPSPTVGVENTGPTLVPMATVTSESLVPSSLETETLTDKTLNSQNPNPKFTVLPPQNSSPLNTNKASTTNPKPVSTLVDVEMASPTPPVPTSTSNLSPVTPLQPNPPTLFERIRLSEDKTLQRLAPVSYSETGRPRVLIPDAVFQKGAELHKDFIICYYNGRAPPFTQIQSVFNHMWGKGKKLEIHNNPLNRTTIVRITSEYLRNKILEKSIWYVGDTMFHTALWSSTTSAQPPAMDSIKIWAYLNGVPLDLRHREGLSLVAGLVGDPKETDAFTLNLVSLSLSHVKVEVDLTKPLPSVVEFERQSGEVVEVLVSYPWLPPTCSHCKELGHIARNCLKLPVPPAAPPGKGKDSMRKPDKKETKEKSAPQVQYVAVKDHNTKKPLGEAESGSATVNLSSPRTPLSKDSQSLPFPMDTENSFSIPKSTTRKTHHKKPSQTSISSSPNPFAILNTPQSPPDPPRPSLKRSRSSPTLSPPLHQKTLTLPAPSSYPSEITKPATTTRSSGVAGPDSFIPNHTILTSPAPSSSLSETSNLATTTLSSGVAGPDSTPPNHIPQISDPNLSCPFSLGLNDSDKHRPFVSWLNSQHVYFGALLETHIKELTLPHIMSSICPRWNYASNHQADDDGRVILIWRDPLSVSIISQSRQSVTCEIKIPGLPAFIYTAVYAANTSQERTDLWAELTHLHSVFDLDSKPWMMGGDFNQILHSTEQSVPFDYNNSSAMYQFRDTLLQVGLFDSRFQGPSFSWSNKQHALPIAKKLDRMLLNYASIQSFPHATSFFQAPMISDHSPCLTDLAFPLSKAGTQPFKFLNYLTKHPNFHQVVQDAWIQAGSLCMDLASLCWKLKNIKRELRTLNKEIFSNIQERVQSLDSPSAETFLQESILSQKWHFLRQIEESYFKQKSRINWLSLGDQNTTFFQRMCQARASYNAIRSFLLASGEFIVDPLEMSHLAVGHFKSVLGPEANKLIKARDMIFPLIKCRVGNGLTIRFWNDNWSPFGSIYSFLNARSSRLGIPQRATLASLSDNGNWTLPPARTENQIELQAYLTTLVLTEEEDCYEWEIAGRTSNAFSTGEVYTYLRGSIATVNWSHLVWSSFGIPRQSFLTWLLMQLTGTKHSKRLTLLCWQSTIYFIWRERNDRLHRGNFRSPELIIRGLDRLIRNMIQSIRVENPRSSSAMMQDWLGSN</sequence>
<dbReference type="PROSITE" id="PS50158">
    <property type="entry name" value="ZF_CCHC"/>
    <property type="match status" value="1"/>
</dbReference>
<keyword evidence="5" id="KW-1185">Reference proteome</keyword>
<organism evidence="4 5">
    <name type="scientific">Brassica rapa subsp. trilocularis</name>
    <dbReference type="NCBI Taxonomy" id="1813537"/>
    <lineage>
        <taxon>Eukaryota</taxon>
        <taxon>Viridiplantae</taxon>
        <taxon>Streptophyta</taxon>
        <taxon>Embryophyta</taxon>
        <taxon>Tracheophyta</taxon>
        <taxon>Spermatophyta</taxon>
        <taxon>Magnoliopsida</taxon>
        <taxon>eudicotyledons</taxon>
        <taxon>Gunneridae</taxon>
        <taxon>Pentapetalae</taxon>
        <taxon>rosids</taxon>
        <taxon>malvids</taxon>
        <taxon>Brassicales</taxon>
        <taxon>Brassicaceae</taxon>
        <taxon>Brassiceae</taxon>
        <taxon>Brassica</taxon>
    </lineage>
</organism>
<protein>
    <recommendedName>
        <fullName evidence="3">CCHC-type domain-containing protein</fullName>
    </recommendedName>
</protein>
<feature type="region of interest" description="Disordered" evidence="2">
    <location>
        <begin position="1"/>
        <end position="52"/>
    </location>
</feature>
<evidence type="ECO:0000259" key="3">
    <source>
        <dbReference type="PROSITE" id="PS50158"/>
    </source>
</evidence>
<evidence type="ECO:0000256" key="1">
    <source>
        <dbReference type="PROSITE-ProRule" id="PRU00047"/>
    </source>
</evidence>
<feature type="compositionally biased region" description="Basic and acidic residues" evidence="2">
    <location>
        <begin position="420"/>
        <end position="437"/>
    </location>
</feature>
<feature type="compositionally biased region" description="Basic and acidic residues" evidence="2">
    <location>
        <begin position="446"/>
        <end position="456"/>
    </location>
</feature>
<accession>A0ABQ7NW91</accession>
<feature type="domain" description="CCHC-type" evidence="3">
    <location>
        <begin position="394"/>
        <end position="407"/>
    </location>
</feature>
<dbReference type="InterPro" id="IPR001878">
    <property type="entry name" value="Znf_CCHC"/>
</dbReference>
<feature type="compositionally biased region" description="Polar residues" evidence="2">
    <location>
        <begin position="560"/>
        <end position="575"/>
    </location>
</feature>
<evidence type="ECO:0000313" key="5">
    <source>
        <dbReference type="Proteomes" id="UP000823674"/>
    </source>
</evidence>
<keyword evidence="1" id="KW-0863">Zinc-finger</keyword>
<dbReference type="Pfam" id="PF14111">
    <property type="entry name" value="DUF4283"/>
    <property type="match status" value="1"/>
</dbReference>
<reference evidence="4 5" key="1">
    <citation type="submission" date="2021-03" db="EMBL/GenBank/DDBJ databases">
        <authorList>
            <person name="King G.J."/>
            <person name="Bancroft I."/>
            <person name="Baten A."/>
            <person name="Bloomfield J."/>
            <person name="Borpatragohain P."/>
            <person name="He Z."/>
            <person name="Irish N."/>
            <person name="Irwin J."/>
            <person name="Liu K."/>
            <person name="Mauleon R.P."/>
            <person name="Moore J."/>
            <person name="Morris R."/>
            <person name="Ostergaard L."/>
            <person name="Wang B."/>
            <person name="Wells R."/>
        </authorList>
    </citation>
    <scope>NUCLEOTIDE SEQUENCE [LARGE SCALE GENOMIC DNA]</scope>
    <source>
        <strain evidence="4">R-o-18</strain>
        <tissue evidence="4">Leaf</tissue>
    </source>
</reference>
<dbReference type="Pfam" id="PF03372">
    <property type="entry name" value="Exo_endo_phos"/>
    <property type="match status" value="1"/>
</dbReference>
<name>A0ABQ7NW91_BRACM</name>
<dbReference type="PANTHER" id="PTHR31286">
    <property type="entry name" value="GLYCINE-RICH CELL WALL STRUCTURAL PROTEIN 1.8-LIKE"/>
    <property type="match status" value="1"/>
</dbReference>
<dbReference type="InterPro" id="IPR036691">
    <property type="entry name" value="Endo/exonu/phosph_ase_sf"/>
</dbReference>
<dbReference type="InterPro" id="IPR040256">
    <property type="entry name" value="At4g02000-like"/>
</dbReference>
<evidence type="ECO:0000256" key="2">
    <source>
        <dbReference type="SAM" id="MobiDB-lite"/>
    </source>
</evidence>
<feature type="compositionally biased region" description="Polar residues" evidence="2">
    <location>
        <begin position="109"/>
        <end position="144"/>
    </location>
</feature>
<feature type="compositionally biased region" description="Basic residues" evidence="2">
    <location>
        <begin position="497"/>
        <end position="506"/>
    </location>
</feature>
<feature type="compositionally biased region" description="Polar residues" evidence="2">
    <location>
        <begin position="507"/>
        <end position="516"/>
    </location>
</feature>
<feature type="compositionally biased region" description="Low complexity" evidence="2">
    <location>
        <begin position="590"/>
        <end position="612"/>
    </location>
</feature>
<dbReference type="EMBL" id="JADBGQ010000001">
    <property type="protein sequence ID" value="KAG5415093.1"/>
    <property type="molecule type" value="Genomic_DNA"/>
</dbReference>
<feature type="compositionally biased region" description="Low complexity" evidence="2">
    <location>
        <begin position="162"/>
        <end position="171"/>
    </location>
</feature>
<dbReference type="InterPro" id="IPR005135">
    <property type="entry name" value="Endo/exonuclease/phosphatase"/>
</dbReference>
<dbReference type="PANTHER" id="PTHR31286:SF90">
    <property type="entry name" value="DUF4283 DOMAIN-CONTAINING PROTEIN"/>
    <property type="match status" value="1"/>
</dbReference>
<proteinExistence type="predicted"/>
<dbReference type="InterPro" id="IPR025558">
    <property type="entry name" value="DUF4283"/>
</dbReference>
<feature type="region of interest" description="Disordered" evidence="2">
    <location>
        <begin position="109"/>
        <end position="175"/>
    </location>
</feature>
<keyword evidence="1" id="KW-0479">Metal-binding</keyword>
<keyword evidence="1" id="KW-0862">Zinc</keyword>
<gene>
    <name evidence="4" type="primary">A01p026080.1_BraROA</name>
    <name evidence="4" type="ORF">IGI04_002660</name>
</gene>
<dbReference type="Proteomes" id="UP000823674">
    <property type="component" value="Chromosome A01"/>
</dbReference>
<evidence type="ECO:0000313" key="4">
    <source>
        <dbReference type="EMBL" id="KAG5415093.1"/>
    </source>
</evidence>
<feature type="compositionally biased region" description="Polar residues" evidence="2">
    <location>
        <begin position="461"/>
        <end position="496"/>
    </location>
</feature>
<feature type="region of interest" description="Disordered" evidence="2">
    <location>
        <begin position="411"/>
        <end position="629"/>
    </location>
</feature>
<dbReference type="Gene3D" id="3.60.10.10">
    <property type="entry name" value="Endonuclease/exonuclease/phosphatase"/>
    <property type="match status" value="1"/>
</dbReference>